<protein>
    <submittedName>
        <fullName evidence="3">Recombination protein RecJ</fullName>
    </submittedName>
</protein>
<organism evidence="3 4">
    <name type="scientific">Desulfoplanes formicivorans</name>
    <dbReference type="NCBI Taxonomy" id="1592317"/>
    <lineage>
        <taxon>Bacteria</taxon>
        <taxon>Pseudomonadati</taxon>
        <taxon>Thermodesulfobacteriota</taxon>
        <taxon>Desulfovibrionia</taxon>
        <taxon>Desulfovibrionales</taxon>
        <taxon>Desulfoplanaceae</taxon>
        <taxon>Desulfoplanes</taxon>
    </lineage>
</organism>
<evidence type="ECO:0000313" key="4">
    <source>
        <dbReference type="Proteomes" id="UP000095200"/>
    </source>
</evidence>
<dbReference type="Pfam" id="PF02272">
    <property type="entry name" value="DHHA1"/>
    <property type="match status" value="1"/>
</dbReference>
<dbReference type="InterPro" id="IPR038763">
    <property type="entry name" value="DHH_sf"/>
</dbReference>
<evidence type="ECO:0000259" key="1">
    <source>
        <dbReference type="Pfam" id="PF01368"/>
    </source>
</evidence>
<gene>
    <name evidence="3" type="ORF">DPF_2340</name>
</gene>
<reference evidence="4" key="1">
    <citation type="submission" date="2016-06" db="EMBL/GenBank/DDBJ databases">
        <title>Draft genome sequence of Desulfoplanes formicivorans strain Pf12B.</title>
        <authorList>
            <person name="Watanabe M."/>
            <person name="Kojima H."/>
            <person name="Fukui M."/>
        </authorList>
    </citation>
    <scope>NUCLEOTIDE SEQUENCE [LARGE SCALE GENOMIC DNA]</scope>
    <source>
        <strain evidence="4">Pf12B</strain>
    </source>
</reference>
<proteinExistence type="predicted"/>
<dbReference type="AlphaFoldDB" id="A0A194AKN5"/>
<name>A0A194AKN5_9BACT</name>
<dbReference type="Gene3D" id="3.90.1640.10">
    <property type="entry name" value="inorganic pyrophosphatase (n-terminal core)"/>
    <property type="match status" value="1"/>
</dbReference>
<dbReference type="OrthoDB" id="9803668at2"/>
<dbReference type="Proteomes" id="UP000095200">
    <property type="component" value="Unassembled WGS sequence"/>
</dbReference>
<dbReference type="RefSeq" id="WP_069859873.1">
    <property type="nucleotide sequence ID" value="NZ_BDFE01000020.1"/>
</dbReference>
<dbReference type="InterPro" id="IPR001667">
    <property type="entry name" value="DDH_dom"/>
</dbReference>
<feature type="domain" description="DDH" evidence="1">
    <location>
        <begin position="18"/>
        <end position="154"/>
    </location>
</feature>
<dbReference type="STRING" id="1592317.DPF_2340"/>
<keyword evidence="4" id="KW-1185">Reference proteome</keyword>
<dbReference type="InterPro" id="IPR051319">
    <property type="entry name" value="Oligoribo/pAp-PDE_c-di-AMP_PDE"/>
</dbReference>
<feature type="domain" description="DHHA1" evidence="2">
    <location>
        <begin position="233"/>
        <end position="317"/>
    </location>
</feature>
<dbReference type="EMBL" id="BDFE01000020">
    <property type="protein sequence ID" value="GAU09611.1"/>
    <property type="molecule type" value="Genomic_DNA"/>
</dbReference>
<dbReference type="SUPFAM" id="SSF64182">
    <property type="entry name" value="DHH phosphoesterases"/>
    <property type="match status" value="1"/>
</dbReference>
<sequence>MTTSMDRIPEILQTEDEFLIVSHFNPDGDAIGSMAAMGWILTSLEKRFRMYNVSGMPDRFAWLSMPAPVETELPADKPGWTIVLDCGDSNRVGQDLAKRLGKARVINIDHHQGNPLFGQINWVDTQISSTGEMVAGIAQHLGIPLSGDMGEAIYLALVSDTGWFSYGNTSSQTMELAADIIRQGLRPDIFTPRLNYNWTPSKIRLMGRAMAGARFYSRGKIGVVSASSTDFAKTGATGDDTEGLVDMVRNVGSVVVAVSFREEESRKIKFSLRSTGEVDVRQVAARFGGGGHINASGGVIHASLDSAESQMVKMIQDTLGIKDE</sequence>
<evidence type="ECO:0000313" key="3">
    <source>
        <dbReference type="EMBL" id="GAU09611.1"/>
    </source>
</evidence>
<dbReference type="Pfam" id="PF01368">
    <property type="entry name" value="DHH"/>
    <property type="match status" value="1"/>
</dbReference>
<accession>A0A194AKN5</accession>
<dbReference type="InterPro" id="IPR003156">
    <property type="entry name" value="DHHA1_dom"/>
</dbReference>
<dbReference type="PANTHER" id="PTHR47618:SF1">
    <property type="entry name" value="BIFUNCTIONAL OLIGORIBONUCLEASE AND PAP PHOSPHATASE NRNA"/>
    <property type="match status" value="1"/>
</dbReference>
<dbReference type="GO" id="GO:0003676">
    <property type="term" value="F:nucleic acid binding"/>
    <property type="evidence" value="ECO:0007669"/>
    <property type="project" value="InterPro"/>
</dbReference>
<evidence type="ECO:0000259" key="2">
    <source>
        <dbReference type="Pfam" id="PF02272"/>
    </source>
</evidence>
<dbReference type="PANTHER" id="PTHR47618">
    <property type="entry name" value="BIFUNCTIONAL OLIGORIBONUCLEASE AND PAP PHOSPHATASE NRNA"/>
    <property type="match status" value="1"/>
</dbReference>
<dbReference type="Gene3D" id="3.10.310.30">
    <property type="match status" value="1"/>
</dbReference>
<comment type="caution">
    <text evidence="3">The sequence shown here is derived from an EMBL/GenBank/DDBJ whole genome shotgun (WGS) entry which is preliminary data.</text>
</comment>